<organism evidence="1">
    <name type="scientific">Schistosoma japonicum</name>
    <name type="common">Blood fluke</name>
    <dbReference type="NCBI Taxonomy" id="6182"/>
    <lineage>
        <taxon>Eukaryota</taxon>
        <taxon>Metazoa</taxon>
        <taxon>Spiralia</taxon>
        <taxon>Lophotrochozoa</taxon>
        <taxon>Platyhelminthes</taxon>
        <taxon>Trematoda</taxon>
        <taxon>Digenea</taxon>
        <taxon>Strigeidida</taxon>
        <taxon>Schistosomatoidea</taxon>
        <taxon>Schistosomatidae</taxon>
        <taxon>Schistosoma</taxon>
    </lineage>
</organism>
<dbReference type="AlphaFoldDB" id="Q5C719"/>
<reference evidence="1" key="1">
    <citation type="journal article" date="2006" name="PLoS Pathog.">
        <title>New perspectives on host-parasite interplay by comparative transcriptomic and proteomic analyses of Schistosoma japonicum.</title>
        <authorList>
            <person name="Liu F."/>
            <person name="Lu J."/>
            <person name="Hu W."/>
            <person name="Wang S.Y."/>
            <person name="Cui S.J."/>
            <person name="Chi M."/>
            <person name="Yan Q."/>
            <person name="Wang X.R."/>
            <person name="Song H.D."/>
            <person name="Xu X.N."/>
            <person name="Wang J.J."/>
            <person name="Zhang X.L."/>
            <person name="Zhang X."/>
            <person name="Wang Z.Q."/>
            <person name="Xue C.L."/>
            <person name="Brindley P.J."/>
            <person name="McManus D.P."/>
            <person name="Yang P.Y."/>
            <person name="Feng Z."/>
            <person name="Chen Z."/>
            <person name="Han Z.G."/>
        </authorList>
    </citation>
    <scope>NUCLEOTIDE SEQUENCE</scope>
</reference>
<sequence length="154" mass="17456">VNSNILNMYSTHTDRGSSVLVHGNRSNRHNEKQIIKTELVKSTSNLPTKVNQSFVSYNSKLNHSKFYSTDDVFTNKSGLAAEQINSVKGDESFEYSMRKQQINCSSSNITRQNAFLENVIVNKLCQQKPYTTSSFSSTSYRNLSTKFIFDCMAN</sequence>
<dbReference type="EMBL" id="AY808666">
    <property type="protein sequence ID" value="AAX24555.2"/>
    <property type="molecule type" value="mRNA"/>
</dbReference>
<accession>Q5C719</accession>
<proteinExistence type="evidence at transcript level"/>
<evidence type="ECO:0000313" key="1">
    <source>
        <dbReference type="EMBL" id="AAX24555.2"/>
    </source>
</evidence>
<feature type="non-terminal residue" evidence="1">
    <location>
        <position position="1"/>
    </location>
</feature>
<name>Q5C719_SCHJA</name>
<protein>
    <submittedName>
        <fullName evidence="1">SJCHGC08282 protein</fullName>
    </submittedName>
</protein>